<dbReference type="InterPro" id="IPR046505">
    <property type="entry name" value="DUF6683"/>
</dbReference>
<organism evidence="1 2">
    <name type="scientific">Vandammella animalimorsus</name>
    <dbReference type="NCBI Taxonomy" id="2029117"/>
    <lineage>
        <taxon>Bacteria</taxon>
        <taxon>Pseudomonadati</taxon>
        <taxon>Pseudomonadota</taxon>
        <taxon>Betaproteobacteria</taxon>
        <taxon>Burkholderiales</taxon>
        <taxon>Comamonadaceae</taxon>
        <taxon>Vandammella</taxon>
    </lineage>
</organism>
<dbReference type="AlphaFoldDB" id="A0A2A2T3K3"/>
<accession>A0A2A2T3K3</accession>
<sequence length="317" mass="35285">MMPGTSPVQRQWQALDRQAEEGHTLQEALQARGHVVEARAVTQSKRAGGGRLAALALGLALTLPLQPAQAYVDAYINPTWMIEDAYRRTLEQNKLLNEQNRRRHQARKPQAEGSAQYRQLYGAAKPSKKAMGSAKRPAWPDAHRYQHSEAVARQVSGEMVQSLRDYLRQQGRLDAQAEQRLQGFQQAGFVQQVHQALRADGYEPHSLATAMAFWVLVNYGIAQQQDLNRLSMQPLVKQLQTAMAGEQSVAGMDAAQKQRMAETLYWMGSLQLGIYVDAVKTGNTQELNARMHDAKAALRQMGLEGSIRNGSKCLEIG</sequence>
<proteinExistence type="predicted"/>
<comment type="caution">
    <text evidence="1">The sequence shown here is derived from an EMBL/GenBank/DDBJ whole genome shotgun (WGS) entry which is preliminary data.</text>
</comment>
<dbReference type="Pfam" id="PF20388">
    <property type="entry name" value="DUF6683"/>
    <property type="match status" value="1"/>
</dbReference>
<evidence type="ECO:0000313" key="1">
    <source>
        <dbReference type="EMBL" id="PAX16065.1"/>
    </source>
</evidence>
<gene>
    <name evidence="1" type="ORF">CLI92_10825</name>
</gene>
<reference evidence="1 2" key="1">
    <citation type="submission" date="2017-08" db="EMBL/GenBank/DDBJ databases">
        <title>WGS of Clinical strains of the CDC Group NO-1 linked to zoonotic infections in humans.</title>
        <authorList>
            <person name="Bernier A.-M."/>
            <person name="Bernard K."/>
        </authorList>
    </citation>
    <scope>NUCLEOTIDE SEQUENCE [LARGE SCALE GENOMIC DNA]</scope>
    <source>
        <strain evidence="1 2">NML91-0035</strain>
    </source>
</reference>
<protein>
    <submittedName>
        <fullName evidence="1">Uncharacterized protein</fullName>
    </submittedName>
</protein>
<name>A0A2A2T3K3_9BURK</name>
<evidence type="ECO:0000313" key="2">
    <source>
        <dbReference type="Proteomes" id="UP000217780"/>
    </source>
</evidence>
<dbReference type="EMBL" id="NTBI01000010">
    <property type="protein sequence ID" value="PAX16065.1"/>
    <property type="molecule type" value="Genomic_DNA"/>
</dbReference>
<dbReference type="Proteomes" id="UP000217780">
    <property type="component" value="Unassembled WGS sequence"/>
</dbReference>